<gene>
    <name evidence="2" type="ORF">SAMN05216598_4354</name>
</gene>
<dbReference type="Gene3D" id="3.40.190.10">
    <property type="entry name" value="Periplasmic binding protein-like II"/>
    <property type="match status" value="2"/>
</dbReference>
<evidence type="ECO:0000313" key="3">
    <source>
        <dbReference type="Proteomes" id="UP000199524"/>
    </source>
</evidence>
<dbReference type="InterPro" id="IPR001638">
    <property type="entry name" value="Solute-binding_3/MltF_N"/>
</dbReference>
<dbReference type="AlphaFoldDB" id="A0A1H1YD20"/>
<organism evidence="2 3">
    <name type="scientific">Pseudomonas asplenii</name>
    <dbReference type="NCBI Taxonomy" id="53407"/>
    <lineage>
        <taxon>Bacteria</taxon>
        <taxon>Pseudomonadati</taxon>
        <taxon>Pseudomonadota</taxon>
        <taxon>Gammaproteobacteria</taxon>
        <taxon>Pseudomonadales</taxon>
        <taxon>Pseudomonadaceae</taxon>
        <taxon>Pseudomonas</taxon>
    </lineage>
</organism>
<protein>
    <submittedName>
        <fullName evidence="2">Amino acid ABC transporter substrate-binding protein, PAAT family</fullName>
    </submittedName>
</protein>
<dbReference type="Proteomes" id="UP000199524">
    <property type="component" value="Chromosome I"/>
</dbReference>
<name>A0A1H1YD20_9PSED</name>
<accession>A0A1H1YD20</accession>
<feature type="domain" description="Solute-binding protein family 3/N-terminal" evidence="1">
    <location>
        <begin position="52"/>
        <end position="261"/>
    </location>
</feature>
<keyword evidence="3" id="KW-1185">Reference proteome</keyword>
<sequence length="262" mass="29194">MMSAVLEIPAMKPKPRLSTRRPGVLGLYLSFALLVTPPVHATPSPLDLFILDAPPLTFVDDALGHGIAGDMVMQAIVKAGYTAQIEVLPWARAQRHVSEKQDLLIAPLTRTPEREDRFTWIAPIMSMQRAFFTLDAPVTSFAQARQSYGLIGVGLGSAQEEILRAQGFDEKQIYPLTIGDNPAQMLLMGRIDAWFNGVPESRYIWPKVSERKLFMSPVMSTADLYLACSKQCSPELVKGLRDAMETLRHDGTLERLRARYIP</sequence>
<dbReference type="SUPFAM" id="SSF53850">
    <property type="entry name" value="Periplasmic binding protein-like II"/>
    <property type="match status" value="1"/>
</dbReference>
<proteinExistence type="predicted"/>
<dbReference type="EMBL" id="LT629777">
    <property type="protein sequence ID" value="SDT19294.1"/>
    <property type="molecule type" value="Genomic_DNA"/>
</dbReference>
<reference evidence="3" key="1">
    <citation type="submission" date="2016-10" db="EMBL/GenBank/DDBJ databases">
        <authorList>
            <person name="Varghese N."/>
            <person name="Submissions S."/>
        </authorList>
    </citation>
    <scope>NUCLEOTIDE SEQUENCE [LARGE SCALE GENOMIC DNA]</scope>
    <source>
        <strain evidence="3">ATCC 23835</strain>
    </source>
</reference>
<dbReference type="PANTHER" id="PTHR38834:SF3">
    <property type="entry name" value="SOLUTE-BINDING PROTEIN FAMILY 3_N-TERMINAL DOMAIN-CONTAINING PROTEIN"/>
    <property type="match status" value="1"/>
</dbReference>
<dbReference type="PANTHER" id="PTHR38834">
    <property type="entry name" value="PERIPLASMIC SUBSTRATE BINDING PROTEIN FAMILY 3"/>
    <property type="match status" value="1"/>
</dbReference>
<dbReference type="Pfam" id="PF00497">
    <property type="entry name" value="SBP_bac_3"/>
    <property type="match status" value="1"/>
</dbReference>
<evidence type="ECO:0000259" key="1">
    <source>
        <dbReference type="Pfam" id="PF00497"/>
    </source>
</evidence>
<evidence type="ECO:0000313" key="2">
    <source>
        <dbReference type="EMBL" id="SDT19294.1"/>
    </source>
</evidence>